<feature type="transmembrane region" description="Helical" evidence="1">
    <location>
        <begin position="174"/>
        <end position="201"/>
    </location>
</feature>
<feature type="transmembrane region" description="Helical" evidence="1">
    <location>
        <begin position="126"/>
        <end position="145"/>
    </location>
</feature>
<organism evidence="2">
    <name type="scientific">freshwater metagenome</name>
    <dbReference type="NCBI Taxonomy" id="449393"/>
    <lineage>
        <taxon>unclassified sequences</taxon>
        <taxon>metagenomes</taxon>
        <taxon>ecological metagenomes</taxon>
    </lineage>
</organism>
<feature type="transmembrane region" description="Helical" evidence="1">
    <location>
        <begin position="16"/>
        <end position="36"/>
    </location>
</feature>
<evidence type="ECO:0000256" key="1">
    <source>
        <dbReference type="SAM" id="Phobius"/>
    </source>
</evidence>
<feature type="transmembrane region" description="Helical" evidence="1">
    <location>
        <begin position="316"/>
        <end position="337"/>
    </location>
</feature>
<keyword evidence="1" id="KW-1133">Transmembrane helix</keyword>
<keyword evidence="1" id="KW-0812">Transmembrane</keyword>
<feature type="transmembrane region" description="Helical" evidence="1">
    <location>
        <begin position="208"/>
        <end position="227"/>
    </location>
</feature>
<reference evidence="2" key="1">
    <citation type="submission" date="2020-05" db="EMBL/GenBank/DDBJ databases">
        <authorList>
            <person name="Chiriac C."/>
            <person name="Salcher M."/>
            <person name="Ghai R."/>
            <person name="Kavagutti S V."/>
        </authorList>
    </citation>
    <scope>NUCLEOTIDE SEQUENCE</scope>
</reference>
<gene>
    <name evidence="2" type="ORF">UFOPK3564_00412</name>
</gene>
<feature type="transmembrane region" description="Helical" evidence="1">
    <location>
        <begin position="278"/>
        <end position="301"/>
    </location>
</feature>
<name>A0A6J7FXV2_9ZZZZ</name>
<proteinExistence type="predicted"/>
<sequence length="662" mass="69969">MPRFPPPALRRVRDPGLAVVLVASVVLFAGYALWAWQRHRWYLTSGYDLGIFDQATRNLARGEAPASSLREVPNLWGDHFHPIILLWGALRAVWPSPVALLVGQAALVAAAMVPLYLLARDRAGRAAGAFLALAYGTSWGVQRAIDFDVHELAFAPVLLATAVLMADRRRWRPFWVSVVLLLCVKEDVALVVVALGLWLAMSGERRRGAIAVVAGIAWFVLATRWWIPGLGVQEFTYWSYYRFGEDAPSAIVAAVTHPWRLVTVAIDPQVKVDTMLALVVPFLVATPWLTRLAILPVPLFAERFLSDQSVYWSTSFHYSLLPTMTLAIASAGGIATVQRALRRRAERTTDERGARRWAVAGRRAPAVLAGLGLLAGTVAWFPVYGANGSSDEPPLAALATLGTPPRNVDRHVLDRVVAAVPPTGSIAAPRTIQPHLTGRDQPVHLLEARDAGRTPHVRTDDNVVVDLTDPAPGAVALPDRVAEVVDATDARLAAGGLVPAWAGPEGWVVLRSPRAPGGAAPFGGLGRLQGSTATAVRRAANAWGAALRRTAGRCSIGCDPSATAELAAAATALSRAATTAAGASPGVCGPLLRGVAPSASELLARRAAVVAAPGDLGAAVRYRDAVDGRLSNALRRVLLVCAPGAGTPGEGLRAPPIAPGVA</sequence>
<feature type="transmembrane region" description="Helical" evidence="1">
    <location>
        <begin position="364"/>
        <end position="384"/>
    </location>
</feature>
<keyword evidence="1" id="KW-0472">Membrane</keyword>
<accession>A0A6J7FXV2</accession>
<feature type="transmembrane region" description="Helical" evidence="1">
    <location>
        <begin position="98"/>
        <end position="119"/>
    </location>
</feature>
<dbReference type="Pfam" id="PF09852">
    <property type="entry name" value="DUF2079"/>
    <property type="match status" value="1"/>
</dbReference>
<evidence type="ECO:0000313" key="2">
    <source>
        <dbReference type="EMBL" id="CAB4898015.1"/>
    </source>
</evidence>
<protein>
    <submittedName>
        <fullName evidence="2">Unannotated protein</fullName>
    </submittedName>
</protein>
<dbReference type="InterPro" id="IPR018650">
    <property type="entry name" value="STSV1_Orf64"/>
</dbReference>
<dbReference type="EMBL" id="CAFBMK010000013">
    <property type="protein sequence ID" value="CAB4898015.1"/>
    <property type="molecule type" value="Genomic_DNA"/>
</dbReference>
<dbReference type="AlphaFoldDB" id="A0A6J7FXV2"/>